<dbReference type="AlphaFoldDB" id="A0A5C4N9L7"/>
<proteinExistence type="predicted"/>
<dbReference type="InterPro" id="IPR001584">
    <property type="entry name" value="Integrase_cat-core"/>
</dbReference>
<dbReference type="GO" id="GO:0003676">
    <property type="term" value="F:nucleic acid binding"/>
    <property type="evidence" value="ECO:0007669"/>
    <property type="project" value="InterPro"/>
</dbReference>
<feature type="domain" description="Integrase catalytic" evidence="1">
    <location>
        <begin position="38"/>
        <end position="70"/>
    </location>
</feature>
<evidence type="ECO:0000259" key="1">
    <source>
        <dbReference type="Pfam" id="PF13683"/>
    </source>
</evidence>
<name>A0A5C4N9L7_9RHOB</name>
<comment type="caution">
    <text evidence="2">The sequence shown here is derived from an EMBL/GenBank/DDBJ whole genome shotgun (WGS) entry which is preliminary data.</text>
</comment>
<organism evidence="2 3">
    <name type="scientific">Rubellimicrobium roseum</name>
    <dbReference type="NCBI Taxonomy" id="687525"/>
    <lineage>
        <taxon>Bacteria</taxon>
        <taxon>Pseudomonadati</taxon>
        <taxon>Pseudomonadota</taxon>
        <taxon>Alphaproteobacteria</taxon>
        <taxon>Rhodobacterales</taxon>
        <taxon>Roseobacteraceae</taxon>
        <taxon>Rubellimicrobium</taxon>
    </lineage>
</organism>
<dbReference type="Proteomes" id="UP000305709">
    <property type="component" value="Unassembled WGS sequence"/>
</dbReference>
<dbReference type="OrthoDB" id="9813285at2"/>
<evidence type="ECO:0000313" key="3">
    <source>
        <dbReference type="Proteomes" id="UP000305709"/>
    </source>
</evidence>
<sequence length="81" mass="8713">MTRRAGLGGRGLSRCRELRPSGPDFVTQAVQDWTAAAGSKTVCIEPGHPWENGPVESFASKLRNEPLNRVDKGGPPHCLTS</sequence>
<dbReference type="InterPro" id="IPR036397">
    <property type="entry name" value="RNaseH_sf"/>
</dbReference>
<dbReference type="Pfam" id="PF13683">
    <property type="entry name" value="rve_3"/>
    <property type="match status" value="1"/>
</dbReference>
<dbReference type="EMBL" id="VDFV01000015">
    <property type="protein sequence ID" value="TNC71293.1"/>
    <property type="molecule type" value="Genomic_DNA"/>
</dbReference>
<keyword evidence="3" id="KW-1185">Reference proteome</keyword>
<dbReference type="SUPFAM" id="SSF53098">
    <property type="entry name" value="Ribonuclease H-like"/>
    <property type="match status" value="1"/>
</dbReference>
<dbReference type="GO" id="GO:0015074">
    <property type="term" value="P:DNA integration"/>
    <property type="evidence" value="ECO:0007669"/>
    <property type="project" value="InterPro"/>
</dbReference>
<dbReference type="Gene3D" id="3.30.420.10">
    <property type="entry name" value="Ribonuclease H-like superfamily/Ribonuclease H"/>
    <property type="match status" value="1"/>
</dbReference>
<accession>A0A5C4N9L7</accession>
<gene>
    <name evidence="2" type="ORF">FHG71_11905</name>
</gene>
<reference evidence="2 3" key="1">
    <citation type="submission" date="2019-06" db="EMBL/GenBank/DDBJ databases">
        <authorList>
            <person name="Jiang L."/>
        </authorList>
    </citation>
    <scope>NUCLEOTIDE SEQUENCE [LARGE SCALE GENOMIC DNA]</scope>
    <source>
        <strain evidence="2 3">YIM 48858</strain>
    </source>
</reference>
<evidence type="ECO:0000313" key="2">
    <source>
        <dbReference type="EMBL" id="TNC71293.1"/>
    </source>
</evidence>
<dbReference type="InterPro" id="IPR012337">
    <property type="entry name" value="RNaseH-like_sf"/>
</dbReference>
<protein>
    <submittedName>
        <fullName evidence="2">Transposase</fullName>
    </submittedName>
</protein>